<name>A0A0A9EYB6_ARUDO</name>
<organism evidence="1">
    <name type="scientific">Arundo donax</name>
    <name type="common">Giant reed</name>
    <name type="synonym">Donax arundinaceus</name>
    <dbReference type="NCBI Taxonomy" id="35708"/>
    <lineage>
        <taxon>Eukaryota</taxon>
        <taxon>Viridiplantae</taxon>
        <taxon>Streptophyta</taxon>
        <taxon>Embryophyta</taxon>
        <taxon>Tracheophyta</taxon>
        <taxon>Spermatophyta</taxon>
        <taxon>Magnoliopsida</taxon>
        <taxon>Liliopsida</taxon>
        <taxon>Poales</taxon>
        <taxon>Poaceae</taxon>
        <taxon>PACMAD clade</taxon>
        <taxon>Arundinoideae</taxon>
        <taxon>Arundineae</taxon>
        <taxon>Arundo</taxon>
    </lineage>
</organism>
<protein>
    <submittedName>
        <fullName evidence="1">Uncharacterized protein</fullName>
    </submittedName>
</protein>
<sequence length="49" mass="5325">MHVAGSVDSTNITTRCKTAILAPLQRSKYNEIPNKKTSCSPSHHPFVAS</sequence>
<proteinExistence type="predicted"/>
<evidence type="ECO:0000313" key="1">
    <source>
        <dbReference type="EMBL" id="JAE01018.1"/>
    </source>
</evidence>
<accession>A0A0A9EYB6</accession>
<reference evidence="1" key="2">
    <citation type="journal article" date="2015" name="Data Brief">
        <title>Shoot transcriptome of the giant reed, Arundo donax.</title>
        <authorList>
            <person name="Barrero R.A."/>
            <person name="Guerrero F.D."/>
            <person name="Moolhuijzen P."/>
            <person name="Goolsby J.A."/>
            <person name="Tidwell J."/>
            <person name="Bellgard S.E."/>
            <person name="Bellgard M.I."/>
        </authorList>
    </citation>
    <scope>NUCLEOTIDE SEQUENCE</scope>
    <source>
        <tissue evidence="1">Shoot tissue taken approximately 20 cm above the soil surface</tissue>
    </source>
</reference>
<dbReference type="AlphaFoldDB" id="A0A0A9EYB6"/>
<reference evidence="1" key="1">
    <citation type="submission" date="2014-09" db="EMBL/GenBank/DDBJ databases">
        <authorList>
            <person name="Magalhaes I.L.F."/>
            <person name="Oliveira U."/>
            <person name="Santos F.R."/>
            <person name="Vidigal T.H.D.A."/>
            <person name="Brescovit A.D."/>
            <person name="Santos A.J."/>
        </authorList>
    </citation>
    <scope>NUCLEOTIDE SEQUENCE</scope>
    <source>
        <tissue evidence="1">Shoot tissue taken approximately 20 cm above the soil surface</tissue>
    </source>
</reference>
<dbReference type="EMBL" id="GBRH01196878">
    <property type="protein sequence ID" value="JAE01018.1"/>
    <property type="molecule type" value="Transcribed_RNA"/>
</dbReference>